<dbReference type="InParanoid" id="B9TEZ4"/>
<feature type="non-terminal residue" evidence="1">
    <location>
        <position position="1"/>
    </location>
</feature>
<protein>
    <submittedName>
        <fullName evidence="1">Uncharacterized protein</fullName>
    </submittedName>
</protein>
<evidence type="ECO:0000313" key="2">
    <source>
        <dbReference type="Proteomes" id="UP000008311"/>
    </source>
</evidence>
<gene>
    <name evidence="1" type="ORF">RCOM_1911400</name>
</gene>
<reference evidence="2" key="1">
    <citation type="journal article" date="2010" name="Nat. Biotechnol.">
        <title>Draft genome sequence of the oilseed species Ricinus communis.</title>
        <authorList>
            <person name="Chan A.P."/>
            <person name="Crabtree J."/>
            <person name="Zhao Q."/>
            <person name="Lorenzi H."/>
            <person name="Orvis J."/>
            <person name="Puiu D."/>
            <person name="Melake-Berhan A."/>
            <person name="Jones K.M."/>
            <person name="Redman J."/>
            <person name="Chen G."/>
            <person name="Cahoon E.B."/>
            <person name="Gedil M."/>
            <person name="Stanke M."/>
            <person name="Haas B.J."/>
            <person name="Wortman J.R."/>
            <person name="Fraser-Liggett C.M."/>
            <person name="Ravel J."/>
            <person name="Rabinowicz P.D."/>
        </authorList>
    </citation>
    <scope>NUCLEOTIDE SEQUENCE [LARGE SCALE GENOMIC DNA]</scope>
    <source>
        <strain evidence="2">cv. Hale</strain>
    </source>
</reference>
<accession>B9TEZ4</accession>
<dbReference type="EMBL" id="EQ979396">
    <property type="protein sequence ID" value="EEF25570.1"/>
    <property type="molecule type" value="Genomic_DNA"/>
</dbReference>
<dbReference type="AlphaFoldDB" id="B9TEZ4"/>
<dbReference type="Proteomes" id="UP000008311">
    <property type="component" value="Unassembled WGS sequence"/>
</dbReference>
<organism evidence="1 2">
    <name type="scientific">Ricinus communis</name>
    <name type="common">Castor bean</name>
    <dbReference type="NCBI Taxonomy" id="3988"/>
    <lineage>
        <taxon>Eukaryota</taxon>
        <taxon>Viridiplantae</taxon>
        <taxon>Streptophyta</taxon>
        <taxon>Embryophyta</taxon>
        <taxon>Tracheophyta</taxon>
        <taxon>Spermatophyta</taxon>
        <taxon>Magnoliopsida</taxon>
        <taxon>eudicotyledons</taxon>
        <taxon>Gunneridae</taxon>
        <taxon>Pentapetalae</taxon>
        <taxon>rosids</taxon>
        <taxon>fabids</taxon>
        <taxon>Malpighiales</taxon>
        <taxon>Euphorbiaceae</taxon>
        <taxon>Acalyphoideae</taxon>
        <taxon>Acalypheae</taxon>
        <taxon>Ricinus</taxon>
    </lineage>
</organism>
<proteinExistence type="predicted"/>
<evidence type="ECO:0000313" key="1">
    <source>
        <dbReference type="EMBL" id="EEF25570.1"/>
    </source>
</evidence>
<sequence>VDTTTKASATSTVVDEMDSDAIGNHSKNLLESVIATVPITAVADDDLNADLFHE</sequence>
<keyword evidence="2" id="KW-1185">Reference proteome</keyword>
<name>B9TEZ4_RICCO</name>